<dbReference type="GO" id="GO:0000976">
    <property type="term" value="F:transcription cis-regulatory region binding"/>
    <property type="evidence" value="ECO:0007669"/>
    <property type="project" value="TreeGrafter"/>
</dbReference>
<dbReference type="PROSITE" id="PS50930">
    <property type="entry name" value="HTH_LYTTR"/>
    <property type="match status" value="1"/>
</dbReference>
<dbReference type="GO" id="GO:0006355">
    <property type="term" value="P:regulation of DNA-templated transcription"/>
    <property type="evidence" value="ECO:0007669"/>
    <property type="project" value="TreeGrafter"/>
</dbReference>
<dbReference type="Gene3D" id="2.40.50.1020">
    <property type="entry name" value="LytTr DNA-binding domain"/>
    <property type="match status" value="1"/>
</dbReference>
<evidence type="ECO:0000259" key="4">
    <source>
        <dbReference type="PROSITE" id="PS50930"/>
    </source>
</evidence>
<dbReference type="Pfam" id="PF00072">
    <property type="entry name" value="Response_reg"/>
    <property type="match status" value="1"/>
</dbReference>
<dbReference type="OrthoDB" id="9787344at2"/>
<evidence type="ECO:0000259" key="3">
    <source>
        <dbReference type="PROSITE" id="PS50110"/>
    </source>
</evidence>
<dbReference type="Gene3D" id="3.40.50.2300">
    <property type="match status" value="1"/>
</dbReference>
<reference evidence="5 6" key="1">
    <citation type="journal article" date="2013" name="Genome Announc.">
        <title>Draft Genome Sequence of Arcticibacter svalbardensis Strain MN12-7T, a Member of the Family Sphingobacteriaceae Isolated from an Arctic Soil Sample.</title>
        <authorList>
            <person name="Shivaji S."/>
            <person name="Ara S."/>
            <person name="Prasad S."/>
            <person name="Manasa B.P."/>
            <person name="Begum Z."/>
            <person name="Singh A."/>
            <person name="Kumar Pinnaka A."/>
        </authorList>
    </citation>
    <scope>NUCLEOTIDE SEQUENCE [LARGE SCALE GENOMIC DNA]</scope>
    <source>
        <strain evidence="5 6">MN12-7</strain>
    </source>
</reference>
<dbReference type="InterPro" id="IPR007492">
    <property type="entry name" value="LytTR_DNA-bd_dom"/>
</dbReference>
<dbReference type="InterPro" id="IPR039420">
    <property type="entry name" value="WalR-like"/>
</dbReference>
<keyword evidence="6" id="KW-1185">Reference proteome</keyword>
<organism evidence="5 6">
    <name type="scientific">Arcticibacter svalbardensis MN12-7</name>
    <dbReference type="NCBI Taxonomy" id="1150600"/>
    <lineage>
        <taxon>Bacteria</taxon>
        <taxon>Pseudomonadati</taxon>
        <taxon>Bacteroidota</taxon>
        <taxon>Sphingobacteriia</taxon>
        <taxon>Sphingobacteriales</taxon>
        <taxon>Sphingobacteriaceae</taxon>
        <taxon>Arcticibacter</taxon>
    </lineage>
</organism>
<evidence type="ECO:0000313" key="6">
    <source>
        <dbReference type="Proteomes" id="UP000014174"/>
    </source>
</evidence>
<dbReference type="SMART" id="SM00448">
    <property type="entry name" value="REC"/>
    <property type="match status" value="1"/>
</dbReference>
<keyword evidence="1" id="KW-0238">DNA-binding</keyword>
<dbReference type="eggNOG" id="COG3279">
    <property type="taxonomic scope" value="Bacteria"/>
</dbReference>
<dbReference type="RefSeq" id="WP_016194102.1">
    <property type="nucleotide sequence ID" value="NZ_AQPN01000033.1"/>
</dbReference>
<dbReference type="PROSITE" id="PS50110">
    <property type="entry name" value="RESPONSE_REGULATORY"/>
    <property type="match status" value="1"/>
</dbReference>
<dbReference type="SUPFAM" id="SSF52172">
    <property type="entry name" value="CheY-like"/>
    <property type="match status" value="1"/>
</dbReference>
<dbReference type="EMBL" id="AQPN01000033">
    <property type="protein sequence ID" value="EOR95967.1"/>
    <property type="molecule type" value="Genomic_DNA"/>
</dbReference>
<dbReference type="Pfam" id="PF04397">
    <property type="entry name" value="LytTR"/>
    <property type="match status" value="1"/>
</dbReference>
<evidence type="ECO:0000313" key="5">
    <source>
        <dbReference type="EMBL" id="EOR95967.1"/>
    </source>
</evidence>
<dbReference type="GO" id="GO:0005829">
    <property type="term" value="C:cytosol"/>
    <property type="evidence" value="ECO:0007669"/>
    <property type="project" value="TreeGrafter"/>
</dbReference>
<proteinExistence type="predicted"/>
<gene>
    <name evidence="5" type="ORF">ADIARSV_0857</name>
</gene>
<dbReference type="InterPro" id="IPR011006">
    <property type="entry name" value="CheY-like_superfamily"/>
</dbReference>
<accession>R9GVV0</accession>
<dbReference type="STRING" id="1150600.ADIARSV_0857"/>
<evidence type="ECO:0000256" key="1">
    <source>
        <dbReference type="ARBA" id="ARBA00023125"/>
    </source>
</evidence>
<comment type="caution">
    <text evidence="5">The sequence shown here is derived from an EMBL/GenBank/DDBJ whole genome shotgun (WGS) entry which is preliminary data.</text>
</comment>
<feature type="domain" description="Response regulatory" evidence="3">
    <location>
        <begin position="8"/>
        <end position="119"/>
    </location>
</feature>
<dbReference type="Proteomes" id="UP000014174">
    <property type="component" value="Unassembled WGS sequence"/>
</dbReference>
<dbReference type="AlphaFoldDB" id="R9GVV0"/>
<dbReference type="PANTHER" id="PTHR48111:SF17">
    <property type="entry name" value="TRANSCRIPTIONAL REGULATORY PROTEIN YPDB"/>
    <property type="match status" value="1"/>
</dbReference>
<name>R9GVV0_9SPHI</name>
<dbReference type="InterPro" id="IPR001789">
    <property type="entry name" value="Sig_transdc_resp-reg_receiver"/>
</dbReference>
<dbReference type="PANTHER" id="PTHR48111">
    <property type="entry name" value="REGULATOR OF RPOS"/>
    <property type="match status" value="1"/>
</dbReference>
<sequence>MKAERTFSCLIVDDEPRAREILKRYIEQVPMLKLADECSNALQALAVLQTNAIDLLFLDVQMPQISGIELIKSLREPPVVILTTAFEHYALQAFELNVADYLMKPIQFDRFLKAIMKVLPKDVTPYHEEGKQESVIPNQTFLYFRADRKMVKVLIKDIQYIESLKDYVKIFTEKGVVITKYSITALEVMLPEDAFVRAHRSYIVAINKVTSFSSDVIEIEKIQIPVGKLYKQHLFKMMN</sequence>
<dbReference type="GO" id="GO:0032993">
    <property type="term" value="C:protein-DNA complex"/>
    <property type="evidence" value="ECO:0007669"/>
    <property type="project" value="TreeGrafter"/>
</dbReference>
<keyword evidence="2" id="KW-0597">Phosphoprotein</keyword>
<dbReference type="GO" id="GO:0000156">
    <property type="term" value="F:phosphorelay response regulator activity"/>
    <property type="evidence" value="ECO:0007669"/>
    <property type="project" value="TreeGrafter"/>
</dbReference>
<feature type="domain" description="HTH LytTR-type" evidence="4">
    <location>
        <begin position="142"/>
        <end position="209"/>
    </location>
</feature>
<evidence type="ECO:0000256" key="2">
    <source>
        <dbReference type="PROSITE-ProRule" id="PRU00169"/>
    </source>
</evidence>
<dbReference type="SMART" id="SM00850">
    <property type="entry name" value="LytTR"/>
    <property type="match status" value="1"/>
</dbReference>
<feature type="modified residue" description="4-aspartylphosphate" evidence="2">
    <location>
        <position position="59"/>
    </location>
</feature>
<protein>
    <submittedName>
        <fullName evidence="5">Two-component system response regulator protein</fullName>
    </submittedName>
</protein>